<dbReference type="STRING" id="7232.A0A484ANZ4"/>
<dbReference type="EMBL" id="LSRL02002579">
    <property type="protein sequence ID" value="TDG38617.1"/>
    <property type="molecule type" value="Genomic_DNA"/>
</dbReference>
<evidence type="ECO:0000256" key="1">
    <source>
        <dbReference type="SAM" id="MobiDB-lite"/>
    </source>
</evidence>
<protein>
    <recommendedName>
        <fullName evidence="2">Integrase catalytic domain-containing protein</fullName>
    </recommendedName>
</protein>
<dbReference type="InterPro" id="IPR036397">
    <property type="entry name" value="RNaseH_sf"/>
</dbReference>
<reference evidence="3 4" key="1">
    <citation type="journal article" date="2019" name="J. Hered.">
        <title>An Improved Genome Assembly for Drosophila navojoa, the Basal Species in the mojavensis Cluster.</title>
        <authorList>
            <person name="Vanderlinde T."/>
            <person name="Dupim E.G."/>
            <person name="Nazario-Yepiz N.O."/>
            <person name="Carvalho A.B."/>
        </authorList>
    </citation>
    <scope>NUCLEOTIDE SEQUENCE [LARGE SCALE GENOMIC DNA]</scope>
    <source>
        <strain evidence="3">Navoj_Jal97</strain>
        <tissue evidence="3">Whole organism</tissue>
    </source>
</reference>
<evidence type="ECO:0000313" key="3">
    <source>
        <dbReference type="EMBL" id="TDG38617.1"/>
    </source>
</evidence>
<feature type="domain" description="Integrase catalytic" evidence="2">
    <location>
        <begin position="1"/>
        <end position="104"/>
    </location>
</feature>
<name>A0A484ANZ4_DRONA</name>
<proteinExistence type="predicted"/>
<dbReference type="OMA" id="CPRSHGQ"/>
<evidence type="ECO:0000259" key="2">
    <source>
        <dbReference type="PROSITE" id="PS50994"/>
    </source>
</evidence>
<dbReference type="PROSITE" id="PS50994">
    <property type="entry name" value="INTEGRASE"/>
    <property type="match status" value="1"/>
</dbReference>
<dbReference type="Proteomes" id="UP000295192">
    <property type="component" value="Unassembled WGS sequence"/>
</dbReference>
<dbReference type="Gene3D" id="3.30.420.10">
    <property type="entry name" value="Ribonuclease H-like superfamily/Ribonuclease H"/>
    <property type="match status" value="1"/>
</dbReference>
<accession>A0A484ANZ4</accession>
<keyword evidence="4" id="KW-1185">Reference proteome</keyword>
<dbReference type="SUPFAM" id="SSF53098">
    <property type="entry name" value="Ribonuclease H-like"/>
    <property type="match status" value="1"/>
</dbReference>
<dbReference type="AlphaFoldDB" id="A0A484ANZ4"/>
<dbReference type="InterPro" id="IPR012337">
    <property type="entry name" value="RNaseH-like_sf"/>
</dbReference>
<dbReference type="InterPro" id="IPR001584">
    <property type="entry name" value="Integrase_cat-core"/>
</dbReference>
<organism evidence="3 4">
    <name type="scientific">Drosophila navojoa</name>
    <name type="common">Fruit fly</name>
    <dbReference type="NCBI Taxonomy" id="7232"/>
    <lineage>
        <taxon>Eukaryota</taxon>
        <taxon>Metazoa</taxon>
        <taxon>Ecdysozoa</taxon>
        <taxon>Arthropoda</taxon>
        <taxon>Hexapoda</taxon>
        <taxon>Insecta</taxon>
        <taxon>Pterygota</taxon>
        <taxon>Neoptera</taxon>
        <taxon>Endopterygota</taxon>
        <taxon>Diptera</taxon>
        <taxon>Brachycera</taxon>
        <taxon>Muscomorpha</taxon>
        <taxon>Ephydroidea</taxon>
        <taxon>Drosophilidae</taxon>
        <taxon>Drosophila</taxon>
    </lineage>
</organism>
<dbReference type="InterPro" id="IPR050951">
    <property type="entry name" value="Retrovirus_Pol_polyprotein"/>
</dbReference>
<dbReference type="PANTHER" id="PTHR37984:SF5">
    <property type="entry name" value="PROTEIN NYNRIN-LIKE"/>
    <property type="match status" value="1"/>
</dbReference>
<dbReference type="GO" id="GO:0015074">
    <property type="term" value="P:DNA integration"/>
    <property type="evidence" value="ECO:0007669"/>
    <property type="project" value="InterPro"/>
</dbReference>
<feature type="region of interest" description="Disordered" evidence="1">
    <location>
        <begin position="104"/>
        <end position="138"/>
    </location>
</feature>
<sequence length="138" mass="15163">MCPRSHGQQFTSRAFKEFLEELGVRHQLTAPYTPQENPTERANRIVKTMIAQFTGGDQRCWDDALPELTLAVKSSMSASTGYSAGFITQGREPRLPKSLFDAQTIGTSQEEQSPMERASKIRQDGACGGSAAVETRHG</sequence>
<comment type="caution">
    <text evidence="3">The sequence shown here is derived from an EMBL/GenBank/DDBJ whole genome shotgun (WGS) entry which is preliminary data.</text>
</comment>
<feature type="non-terminal residue" evidence="3">
    <location>
        <position position="138"/>
    </location>
</feature>
<dbReference type="GO" id="GO:0003676">
    <property type="term" value="F:nucleic acid binding"/>
    <property type="evidence" value="ECO:0007669"/>
    <property type="project" value="InterPro"/>
</dbReference>
<evidence type="ECO:0000313" key="4">
    <source>
        <dbReference type="Proteomes" id="UP000295192"/>
    </source>
</evidence>
<dbReference type="PANTHER" id="PTHR37984">
    <property type="entry name" value="PROTEIN CBG26694"/>
    <property type="match status" value="1"/>
</dbReference>
<gene>
    <name evidence="3" type="ORF">AWZ03_014960</name>
</gene>